<evidence type="ECO:0000313" key="4">
    <source>
        <dbReference type="EMBL" id="GAB0058550.1"/>
    </source>
</evidence>
<dbReference type="Pfam" id="PF21102">
    <property type="entry name" value="DprA_N"/>
    <property type="match status" value="1"/>
</dbReference>
<feature type="domain" description="DprA winged helix" evidence="3">
    <location>
        <begin position="328"/>
        <end position="378"/>
    </location>
</feature>
<name>A0ABQ0CCX4_9PROT</name>
<gene>
    <name evidence="4" type="ORF">SIID45300_02901</name>
</gene>
<dbReference type="InterPro" id="IPR057666">
    <property type="entry name" value="DrpA_SLOG"/>
</dbReference>
<dbReference type="Proteomes" id="UP001628193">
    <property type="component" value="Unassembled WGS sequence"/>
</dbReference>
<reference evidence="4 5" key="2">
    <citation type="submission" date="2024-09" db="EMBL/GenBank/DDBJ databases">
        <title>Draft genome sequence of Candidatus Magnetaquicoccaceae bacterium FCR-1.</title>
        <authorList>
            <person name="Shimoshige H."/>
            <person name="Shimamura S."/>
            <person name="Taoka A."/>
            <person name="Kobayashi H."/>
            <person name="Maekawa T."/>
        </authorList>
    </citation>
    <scope>NUCLEOTIDE SEQUENCE [LARGE SCALE GENOMIC DNA]</scope>
    <source>
        <strain evidence="4 5">FCR-1</strain>
    </source>
</reference>
<dbReference type="InterPro" id="IPR036388">
    <property type="entry name" value="WH-like_DNA-bd_sf"/>
</dbReference>
<organism evidence="4 5">
    <name type="scientific">Candidatus Magnetaquiglobus chichijimensis</name>
    <dbReference type="NCBI Taxonomy" id="3141448"/>
    <lineage>
        <taxon>Bacteria</taxon>
        <taxon>Pseudomonadati</taxon>
        <taxon>Pseudomonadota</taxon>
        <taxon>Magnetococcia</taxon>
        <taxon>Magnetococcales</taxon>
        <taxon>Candidatus Magnetaquicoccaceae</taxon>
        <taxon>Candidatus Magnetaquiglobus</taxon>
    </lineage>
</organism>
<dbReference type="NCBIfam" id="TIGR00732">
    <property type="entry name" value="dprA"/>
    <property type="match status" value="1"/>
</dbReference>
<evidence type="ECO:0000259" key="2">
    <source>
        <dbReference type="Pfam" id="PF02481"/>
    </source>
</evidence>
<feature type="domain" description="Smf/DprA SLOG" evidence="2">
    <location>
        <begin position="91"/>
        <end position="300"/>
    </location>
</feature>
<evidence type="ECO:0000313" key="5">
    <source>
        <dbReference type="Proteomes" id="UP001628193"/>
    </source>
</evidence>
<dbReference type="InterPro" id="IPR041614">
    <property type="entry name" value="DprA_WH"/>
</dbReference>
<dbReference type="SUPFAM" id="SSF47781">
    <property type="entry name" value="RuvA domain 2-like"/>
    <property type="match status" value="1"/>
</dbReference>
<dbReference type="PANTHER" id="PTHR43022">
    <property type="entry name" value="PROTEIN SMF"/>
    <property type="match status" value="1"/>
</dbReference>
<accession>A0ABQ0CCX4</accession>
<sequence length="386" mass="41084">MTARLDDPNPERAIDWLRLIRSPRIGPVQIAELIEHLGSPEAVLTASRGRLSAIPGIRPALIRILETFRRDIPIQPIANELNRLHALGGRMLLLGTPDYPPMLAAIHDPPPALFVVGDPRHLHGETAIAITGTRHATPRGQGFCRELAGALTRVGIVVASGLSRGIDAAAHLGALEADGPTVAVVATGLDVVYPREHQALQQRIAEQGCVVSEAPLGLQPVPWVFPPRARILSGLTRGVVIVEAPENSGALLTARMALEQGREVFAVPGAPNDPTRRGNLNLLRQGARLVERADDILEELAWSRPASPLPSALSAPPGAFHPPAGRCTGDAATILTLIEAGTSQEDDLARCCQLTVTALSRILLHLELSGLVQRLPGGRYVTTRPG</sequence>
<dbReference type="RefSeq" id="WP_420906270.1">
    <property type="nucleotide sequence ID" value="NZ_BAAFGK010000005.1"/>
</dbReference>
<dbReference type="Gene3D" id="3.40.50.450">
    <property type="match status" value="1"/>
</dbReference>
<dbReference type="InterPro" id="IPR003488">
    <property type="entry name" value="DprA"/>
</dbReference>
<dbReference type="SUPFAM" id="SSF102405">
    <property type="entry name" value="MCP/YpsA-like"/>
    <property type="match status" value="1"/>
</dbReference>
<reference evidence="4 5" key="1">
    <citation type="submission" date="2024-05" db="EMBL/GenBank/DDBJ databases">
        <authorList>
            <consortium name="Candidatus Magnetaquicoccaceae bacterium FCR-1 genome sequencing consortium"/>
            <person name="Shimoshige H."/>
            <person name="Shimamura S."/>
            <person name="Taoka A."/>
            <person name="Kobayashi H."/>
            <person name="Maekawa T."/>
        </authorList>
    </citation>
    <scope>NUCLEOTIDE SEQUENCE [LARGE SCALE GENOMIC DNA]</scope>
    <source>
        <strain evidence="4 5">FCR-1</strain>
    </source>
</reference>
<dbReference type="EMBL" id="BAAFGK010000005">
    <property type="protein sequence ID" value="GAB0058550.1"/>
    <property type="molecule type" value="Genomic_DNA"/>
</dbReference>
<dbReference type="Pfam" id="PF02481">
    <property type="entry name" value="DNA_processg_A"/>
    <property type="match status" value="1"/>
</dbReference>
<evidence type="ECO:0008006" key="6">
    <source>
        <dbReference type="Google" id="ProtNLM"/>
    </source>
</evidence>
<dbReference type="PANTHER" id="PTHR43022:SF1">
    <property type="entry name" value="PROTEIN SMF"/>
    <property type="match status" value="1"/>
</dbReference>
<keyword evidence="5" id="KW-1185">Reference proteome</keyword>
<dbReference type="InterPro" id="IPR010994">
    <property type="entry name" value="RuvA_2-like"/>
</dbReference>
<protein>
    <recommendedName>
        <fullName evidence="6">DNA protecting protein DprA</fullName>
    </recommendedName>
</protein>
<dbReference type="Gene3D" id="1.10.10.10">
    <property type="entry name" value="Winged helix-like DNA-binding domain superfamily/Winged helix DNA-binding domain"/>
    <property type="match status" value="1"/>
</dbReference>
<evidence type="ECO:0000259" key="3">
    <source>
        <dbReference type="Pfam" id="PF17782"/>
    </source>
</evidence>
<comment type="similarity">
    <text evidence="1">Belongs to the DprA/Smf family.</text>
</comment>
<evidence type="ECO:0000256" key="1">
    <source>
        <dbReference type="ARBA" id="ARBA00006525"/>
    </source>
</evidence>
<comment type="caution">
    <text evidence="4">The sequence shown here is derived from an EMBL/GenBank/DDBJ whole genome shotgun (WGS) entry which is preliminary data.</text>
</comment>
<proteinExistence type="inferred from homology"/>
<dbReference type="Pfam" id="PF17782">
    <property type="entry name" value="WHD_DprA"/>
    <property type="match status" value="1"/>
</dbReference>